<evidence type="ECO:0000256" key="6">
    <source>
        <dbReference type="ARBA" id="ARBA00022679"/>
    </source>
</evidence>
<dbReference type="GO" id="GO:0061630">
    <property type="term" value="F:ubiquitin protein ligase activity"/>
    <property type="evidence" value="ECO:0007669"/>
    <property type="project" value="UniProtKB-EC"/>
</dbReference>
<dbReference type="CDD" id="cd22583">
    <property type="entry name" value="Rcat_RBR_ARI7-like"/>
    <property type="match status" value="1"/>
</dbReference>
<keyword evidence="9 12" id="KW-0863">Zinc-finger</keyword>
<evidence type="ECO:0000256" key="2">
    <source>
        <dbReference type="ARBA" id="ARBA00001947"/>
    </source>
</evidence>
<comment type="caution">
    <text evidence="16">The sequence shown here is derived from an EMBL/GenBank/DDBJ whole genome shotgun (WGS) entry which is preliminary data.</text>
</comment>
<dbReference type="SUPFAM" id="SSF57850">
    <property type="entry name" value="RING/U-box"/>
    <property type="match status" value="2"/>
</dbReference>
<evidence type="ECO:0000256" key="10">
    <source>
        <dbReference type="ARBA" id="ARBA00022786"/>
    </source>
</evidence>
<dbReference type="InterPro" id="IPR002867">
    <property type="entry name" value="IBR_dom"/>
</dbReference>
<dbReference type="SMART" id="SM00547">
    <property type="entry name" value="ZnF_RBZ"/>
    <property type="match status" value="1"/>
</dbReference>
<evidence type="ECO:0000313" key="17">
    <source>
        <dbReference type="Proteomes" id="UP000813462"/>
    </source>
</evidence>
<dbReference type="InterPro" id="IPR001876">
    <property type="entry name" value="Znf_RanBP2"/>
</dbReference>
<keyword evidence="10" id="KW-0833">Ubl conjugation pathway</keyword>
<dbReference type="PROSITE" id="PS51873">
    <property type="entry name" value="TRIAD"/>
    <property type="match status" value="1"/>
</dbReference>
<evidence type="ECO:0000256" key="5">
    <source>
        <dbReference type="ARBA" id="ARBA00012251"/>
    </source>
</evidence>
<dbReference type="PROSITE" id="PS50199">
    <property type="entry name" value="ZF_RANBP2_2"/>
    <property type="match status" value="1"/>
</dbReference>
<dbReference type="Gene3D" id="2.30.30.380">
    <property type="entry name" value="Zn-finger domain of Sec23/24"/>
    <property type="match status" value="1"/>
</dbReference>
<name>A0A978UTT4_ZIZJJ</name>
<evidence type="ECO:0000256" key="8">
    <source>
        <dbReference type="ARBA" id="ARBA00022737"/>
    </source>
</evidence>
<dbReference type="Proteomes" id="UP000813462">
    <property type="component" value="Unassembled WGS sequence"/>
</dbReference>
<evidence type="ECO:0000256" key="12">
    <source>
        <dbReference type="PROSITE-ProRule" id="PRU00322"/>
    </source>
</evidence>
<reference evidence="16" key="1">
    <citation type="journal article" date="2021" name="Front. Plant Sci.">
        <title>Chromosome-Scale Genome Assembly for Chinese Sour Jujube and Insights Into Its Genome Evolution and Domestication Signature.</title>
        <authorList>
            <person name="Shen L.-Y."/>
            <person name="Luo H."/>
            <person name="Wang X.-L."/>
            <person name="Wang X.-M."/>
            <person name="Qiu X.-J."/>
            <person name="Liu H."/>
            <person name="Zhou S.-S."/>
            <person name="Jia K.-H."/>
            <person name="Nie S."/>
            <person name="Bao Y.-T."/>
            <person name="Zhang R.-G."/>
            <person name="Yun Q.-Z."/>
            <person name="Chai Y.-H."/>
            <person name="Lu J.-Y."/>
            <person name="Li Y."/>
            <person name="Zhao S.-W."/>
            <person name="Mao J.-F."/>
            <person name="Jia S.-G."/>
            <person name="Mao Y.-M."/>
        </authorList>
    </citation>
    <scope>NUCLEOTIDE SEQUENCE</scope>
    <source>
        <strain evidence="16">AT0</strain>
        <tissue evidence="16">Leaf</tissue>
    </source>
</reference>
<dbReference type="AlphaFoldDB" id="A0A978UTT4"/>
<feature type="compositionally biased region" description="Acidic residues" evidence="13">
    <location>
        <begin position="14"/>
        <end position="42"/>
    </location>
</feature>
<evidence type="ECO:0000256" key="1">
    <source>
        <dbReference type="ARBA" id="ARBA00001798"/>
    </source>
</evidence>
<dbReference type="InterPro" id="IPR044066">
    <property type="entry name" value="TRIAD_supradom"/>
</dbReference>
<evidence type="ECO:0000313" key="16">
    <source>
        <dbReference type="EMBL" id="KAH7518284.1"/>
    </source>
</evidence>
<feature type="region of interest" description="Disordered" evidence="13">
    <location>
        <begin position="1"/>
        <end position="57"/>
    </location>
</feature>
<comment type="pathway">
    <text evidence="3">Protein modification; protein ubiquitination.</text>
</comment>
<proteinExistence type="inferred from homology"/>
<dbReference type="InterPro" id="IPR036443">
    <property type="entry name" value="Znf_RanBP2_sf"/>
</dbReference>
<dbReference type="SUPFAM" id="SSF90209">
    <property type="entry name" value="Ran binding protein zinc finger-like"/>
    <property type="match status" value="1"/>
</dbReference>
<organism evidence="16 17">
    <name type="scientific">Ziziphus jujuba var. spinosa</name>
    <dbReference type="NCBI Taxonomy" id="714518"/>
    <lineage>
        <taxon>Eukaryota</taxon>
        <taxon>Viridiplantae</taxon>
        <taxon>Streptophyta</taxon>
        <taxon>Embryophyta</taxon>
        <taxon>Tracheophyta</taxon>
        <taxon>Spermatophyta</taxon>
        <taxon>Magnoliopsida</taxon>
        <taxon>eudicotyledons</taxon>
        <taxon>Gunneridae</taxon>
        <taxon>Pentapetalae</taxon>
        <taxon>rosids</taxon>
        <taxon>fabids</taxon>
        <taxon>Rosales</taxon>
        <taxon>Rhamnaceae</taxon>
        <taxon>Paliureae</taxon>
        <taxon>Ziziphus</taxon>
    </lineage>
</organism>
<feature type="domain" description="RING-type" evidence="15">
    <location>
        <begin position="114"/>
        <end position="321"/>
    </location>
</feature>
<dbReference type="SMART" id="SM00647">
    <property type="entry name" value="IBR"/>
    <property type="match status" value="2"/>
</dbReference>
<dbReference type="EMBL" id="JAEACU010000009">
    <property type="protein sequence ID" value="KAH7518284.1"/>
    <property type="molecule type" value="Genomic_DNA"/>
</dbReference>
<keyword evidence="7" id="KW-0479">Metal-binding</keyword>
<evidence type="ECO:0000256" key="13">
    <source>
        <dbReference type="SAM" id="MobiDB-lite"/>
    </source>
</evidence>
<dbReference type="PANTHER" id="PTHR11685">
    <property type="entry name" value="RBR FAMILY RING FINGER AND IBR DOMAIN-CONTAINING"/>
    <property type="match status" value="1"/>
</dbReference>
<evidence type="ECO:0000256" key="11">
    <source>
        <dbReference type="ARBA" id="ARBA00022833"/>
    </source>
</evidence>
<protein>
    <recommendedName>
        <fullName evidence="5">RBR-type E3 ubiquitin transferase</fullName>
        <ecNumber evidence="5">2.3.2.31</ecNumber>
    </recommendedName>
</protein>
<gene>
    <name evidence="16" type="ORF">FEM48_Zijuj09G0155200</name>
</gene>
<comment type="catalytic activity">
    <reaction evidence="1">
        <text>[E2 ubiquitin-conjugating enzyme]-S-ubiquitinyl-L-cysteine + [acceptor protein]-L-lysine = [E2 ubiquitin-conjugating enzyme]-L-cysteine + [acceptor protein]-N(6)-ubiquitinyl-L-lysine.</text>
        <dbReference type="EC" id="2.3.2.31"/>
    </reaction>
</comment>
<accession>A0A978UTT4</accession>
<evidence type="ECO:0000256" key="3">
    <source>
        <dbReference type="ARBA" id="ARBA00004906"/>
    </source>
</evidence>
<dbReference type="EC" id="2.3.2.31" evidence="5"/>
<evidence type="ECO:0000256" key="7">
    <source>
        <dbReference type="ARBA" id="ARBA00022723"/>
    </source>
</evidence>
<keyword evidence="6" id="KW-0808">Transferase</keyword>
<dbReference type="CDD" id="cd20346">
    <property type="entry name" value="BRcat_RBR_ANKIB1"/>
    <property type="match status" value="1"/>
</dbReference>
<dbReference type="GO" id="GO:0016567">
    <property type="term" value="P:protein ubiquitination"/>
    <property type="evidence" value="ECO:0007669"/>
    <property type="project" value="InterPro"/>
</dbReference>
<feature type="domain" description="RanBP2-type" evidence="14">
    <location>
        <begin position="483"/>
        <end position="510"/>
    </location>
</feature>
<evidence type="ECO:0000256" key="9">
    <source>
        <dbReference type="ARBA" id="ARBA00022771"/>
    </source>
</evidence>
<dbReference type="PROSITE" id="PS01358">
    <property type="entry name" value="ZF_RANBP2_1"/>
    <property type="match status" value="1"/>
</dbReference>
<keyword evidence="8" id="KW-0677">Repeat</keyword>
<dbReference type="Gene3D" id="1.20.120.1750">
    <property type="match status" value="1"/>
</dbReference>
<dbReference type="Pfam" id="PF22191">
    <property type="entry name" value="IBR_1"/>
    <property type="match status" value="1"/>
</dbReference>
<dbReference type="GO" id="GO:0008270">
    <property type="term" value="F:zinc ion binding"/>
    <property type="evidence" value="ECO:0007669"/>
    <property type="project" value="UniProtKB-KW"/>
</dbReference>
<comment type="similarity">
    <text evidence="4">Belongs to the RBR family. Ariadne subfamily.</text>
</comment>
<evidence type="ECO:0000259" key="14">
    <source>
        <dbReference type="PROSITE" id="PS50199"/>
    </source>
</evidence>
<evidence type="ECO:0000256" key="4">
    <source>
        <dbReference type="ARBA" id="ARBA00005884"/>
    </source>
</evidence>
<sequence length="510" mass="58987">MDSKDDFDMHSGYDDEEDDYDLYYDEDADANAVVDSDEEADYSDDHKDSHSQQQQSYNILTEADIRQRQEDDIMTLSSVLSISKVEATISKVEATILLGHYNWNVTKVHEEWFADEEKVCRFVGLPKKWDAVVVGIRKLVTCGICFGDYCRDRMYAAACGHLFFDVGQDIISSFASAEENERYSHYLMRSYVEDNKKTKKWCLALDCEYDVDFVVGGSNDVTCRCLYSFWWNCTEDAHSPVDCDTVAKWILQNSNESENTNWLLVNSKPCPKCKRPIEKNQGCMHMTCSAPCGFQFCWFCLGSWLEHGSSTGGNYGCNRYAKAKREGVYEEEQKRRKMVIISLDKYTHYYERWANNQSSREKAMADLRRMHTMNLEWLSGILCTPMRVLKWTYAYGYYLPKHENAKKQFFEYLQVEDFIEFRIKLAKLTSVTRNYFENLVRALEKGLSDVNSHGACSKAASLNNLGSTSSKERGWKVSRDINDSGYWSCEHCTFANVTTASVCEMCLQRR</sequence>
<dbReference type="InterPro" id="IPR031127">
    <property type="entry name" value="E3_UB_ligase_RBR"/>
</dbReference>
<keyword evidence="11" id="KW-0862">Zinc</keyword>
<dbReference type="Pfam" id="PF01485">
    <property type="entry name" value="IBR"/>
    <property type="match status" value="1"/>
</dbReference>
<evidence type="ECO:0000259" key="15">
    <source>
        <dbReference type="PROSITE" id="PS51873"/>
    </source>
</evidence>
<feature type="compositionally biased region" description="Basic and acidic residues" evidence="13">
    <location>
        <begin position="1"/>
        <end position="13"/>
    </location>
</feature>
<comment type="cofactor">
    <cofactor evidence="2">
        <name>Zn(2+)</name>
        <dbReference type="ChEBI" id="CHEBI:29105"/>
    </cofactor>
</comment>